<gene>
    <name evidence="1" type="ORF">ACFQGL_04735</name>
</gene>
<keyword evidence="2" id="KW-1185">Reference proteome</keyword>
<name>A0ABW1H2K3_9ACTN</name>
<dbReference type="EMBL" id="JBHSQS010000002">
    <property type="protein sequence ID" value="MFC5922647.1"/>
    <property type="molecule type" value="Genomic_DNA"/>
</dbReference>
<accession>A0ABW1H2K3</accession>
<protein>
    <submittedName>
        <fullName evidence="1">Uncharacterized protein</fullName>
    </submittedName>
</protein>
<dbReference type="RefSeq" id="WP_377505832.1">
    <property type="nucleotide sequence ID" value="NZ_JBHSQS010000002.1"/>
</dbReference>
<organism evidence="1 2">
    <name type="scientific">Micromonospora vulcania</name>
    <dbReference type="NCBI Taxonomy" id="1441873"/>
    <lineage>
        <taxon>Bacteria</taxon>
        <taxon>Bacillati</taxon>
        <taxon>Actinomycetota</taxon>
        <taxon>Actinomycetes</taxon>
        <taxon>Micromonosporales</taxon>
        <taxon>Micromonosporaceae</taxon>
        <taxon>Micromonospora</taxon>
    </lineage>
</organism>
<comment type="caution">
    <text evidence="1">The sequence shown here is derived from an EMBL/GenBank/DDBJ whole genome shotgun (WGS) entry which is preliminary data.</text>
</comment>
<dbReference type="Proteomes" id="UP001596226">
    <property type="component" value="Unassembled WGS sequence"/>
</dbReference>
<evidence type="ECO:0000313" key="2">
    <source>
        <dbReference type="Proteomes" id="UP001596226"/>
    </source>
</evidence>
<reference evidence="2" key="1">
    <citation type="journal article" date="2019" name="Int. J. Syst. Evol. Microbiol.">
        <title>The Global Catalogue of Microorganisms (GCM) 10K type strain sequencing project: providing services to taxonomists for standard genome sequencing and annotation.</title>
        <authorList>
            <consortium name="The Broad Institute Genomics Platform"/>
            <consortium name="The Broad Institute Genome Sequencing Center for Infectious Disease"/>
            <person name="Wu L."/>
            <person name="Ma J."/>
        </authorList>
    </citation>
    <scope>NUCLEOTIDE SEQUENCE [LARGE SCALE GENOMIC DNA]</scope>
    <source>
        <strain evidence="2">CGMCC 4.7144</strain>
    </source>
</reference>
<evidence type="ECO:0000313" key="1">
    <source>
        <dbReference type="EMBL" id="MFC5922647.1"/>
    </source>
</evidence>
<sequence length="112" mass="12336">MVYLTRRGRRFAAVVPAERAAADIEEIVDGLLDVMVPVVENDPAAAEGLLRSWMTVLAAGRDDELSRAMIEALQEMLDDLAELPEAADRLAAHRAGDVRGIPWEQAKRELDL</sequence>
<proteinExistence type="predicted"/>